<dbReference type="RefSeq" id="WP_045246569.1">
    <property type="nucleotide sequence ID" value="NZ_JYIY01000059.1"/>
</dbReference>
<dbReference type="EMBL" id="JYIY01000059">
    <property type="protein sequence ID" value="KJL39005.1"/>
    <property type="molecule type" value="Genomic_DNA"/>
</dbReference>
<keyword evidence="4" id="KW-1185">Reference proteome</keyword>
<evidence type="ECO:0000313" key="5">
    <source>
        <dbReference type="Proteomes" id="UP000257479"/>
    </source>
</evidence>
<evidence type="ECO:0000313" key="2">
    <source>
        <dbReference type="EMBL" id="HAN25222.1"/>
    </source>
</evidence>
<evidence type="ECO:0000313" key="4">
    <source>
        <dbReference type="Proteomes" id="UP000033451"/>
    </source>
</evidence>
<evidence type="ECO:0000256" key="1">
    <source>
        <dbReference type="SAM" id="MobiDB-lite"/>
    </source>
</evidence>
<name>A0A0F0LYI0_9MICO</name>
<feature type="compositionally biased region" description="Basic and acidic residues" evidence="1">
    <location>
        <begin position="147"/>
        <end position="158"/>
    </location>
</feature>
<reference evidence="2 5" key="2">
    <citation type="journal article" date="2018" name="Nat. Biotechnol.">
        <title>A standardized bacterial taxonomy based on genome phylogeny substantially revises the tree of life.</title>
        <authorList>
            <person name="Parks D.H."/>
            <person name="Chuvochina M."/>
            <person name="Waite D.W."/>
            <person name="Rinke C."/>
            <person name="Skarshewski A."/>
            <person name="Chaumeil P.A."/>
            <person name="Hugenholtz P."/>
        </authorList>
    </citation>
    <scope>NUCLEOTIDE SEQUENCE [LARGE SCALE GENOMIC DNA]</scope>
    <source>
        <strain evidence="2">UBA9152</strain>
    </source>
</reference>
<dbReference type="PATRIC" id="fig|400772.4.peg.613"/>
<accession>A0A0F0LYI0</accession>
<evidence type="ECO:0000313" key="3">
    <source>
        <dbReference type="EMBL" id="KJL39005.1"/>
    </source>
</evidence>
<proteinExistence type="predicted"/>
<organism evidence="3 4">
    <name type="scientific">Microbacterium ginsengisoli</name>
    <dbReference type="NCBI Taxonomy" id="400772"/>
    <lineage>
        <taxon>Bacteria</taxon>
        <taxon>Bacillati</taxon>
        <taxon>Actinomycetota</taxon>
        <taxon>Actinomycetes</taxon>
        <taxon>Micrococcales</taxon>
        <taxon>Microbacteriaceae</taxon>
        <taxon>Microbacterium</taxon>
    </lineage>
</organism>
<sequence length="171" mass="18603">MSNHEDDDMDLLAPGPWTTDDTVTVLVGGATANFGTPGFGATVYRRGDVIRVTPATLEAQSALLALVGDVDAQLRRWGVQKFARGTVDLERWSEKGSAEWIIARDAARQVAAATVDPVERAQRYADIQQRFGSAPAPKATQYRDLAAERRAADDEHARSQRPRGVILSKAD</sequence>
<dbReference type="Proteomes" id="UP000257479">
    <property type="component" value="Unassembled WGS sequence"/>
</dbReference>
<protein>
    <submittedName>
        <fullName evidence="3">Uncharacterized protein</fullName>
    </submittedName>
</protein>
<gene>
    <name evidence="2" type="ORF">DCP95_11740</name>
    <name evidence="3" type="ORF">RR49_00578</name>
</gene>
<feature type="region of interest" description="Disordered" evidence="1">
    <location>
        <begin position="147"/>
        <end position="171"/>
    </location>
</feature>
<reference evidence="3 4" key="1">
    <citation type="submission" date="2015-02" db="EMBL/GenBank/DDBJ databases">
        <title>Draft genome sequences of ten Microbacterium spp. with emphasis on heavy metal contaminated environments.</title>
        <authorList>
            <person name="Corretto E."/>
        </authorList>
    </citation>
    <scope>NUCLEOTIDE SEQUENCE [LARGE SCALE GENOMIC DNA]</scope>
    <source>
        <strain evidence="3 4">DSM 18659</strain>
    </source>
</reference>
<dbReference type="AlphaFoldDB" id="A0A0F0LYI0"/>
<comment type="caution">
    <text evidence="3">The sequence shown here is derived from an EMBL/GenBank/DDBJ whole genome shotgun (WGS) entry which is preliminary data.</text>
</comment>
<dbReference type="Proteomes" id="UP000033451">
    <property type="component" value="Unassembled WGS sequence"/>
</dbReference>
<dbReference type="STRING" id="400772.RR49_00578"/>
<dbReference type="EMBL" id="DMNG01000199">
    <property type="protein sequence ID" value="HAN25222.1"/>
    <property type="molecule type" value="Genomic_DNA"/>
</dbReference>